<reference evidence="4" key="2">
    <citation type="submission" date="2020-06" db="EMBL/GenBank/DDBJ databases">
        <authorList>
            <consortium name="DOE Joint Genome Institute"/>
            <person name="Calhoun S."/>
            <person name="Polle J.E."/>
            <person name="Mckie-Krisberg Z."/>
            <person name="Prochnik S."/>
            <person name="Neofotis P."/>
            <person name="Yim W.C."/>
            <person name="Hathwaik L.T."/>
            <person name="Jenkins J."/>
            <person name="Molina H."/>
            <person name="Bunkenborg J."/>
            <person name="Grigoriev I.V."/>
            <person name="Barry K."/>
            <person name="Schmutz J."/>
            <person name="Jin E."/>
            <person name="Cushman J.C."/>
            <person name="Magnuson J.K."/>
        </authorList>
    </citation>
    <scope>NUCLEOTIDE SEQUENCE</scope>
    <source>
        <strain evidence="4">CCAP 19/18</strain>
    </source>
</reference>
<dbReference type="InterPro" id="IPR013602">
    <property type="entry name" value="Dynein_heavy_linker"/>
</dbReference>
<dbReference type="EMBL" id="MU069442">
    <property type="protein sequence ID" value="KAF5843483.1"/>
    <property type="molecule type" value="Genomic_DNA"/>
</dbReference>
<evidence type="ECO:0000259" key="1">
    <source>
        <dbReference type="Pfam" id="PF08393"/>
    </source>
</evidence>
<name>A0ABQ7H9F4_DUNSA</name>
<dbReference type="InterPro" id="IPR035699">
    <property type="entry name" value="AAA_6"/>
</dbReference>
<dbReference type="InterPro" id="IPR041466">
    <property type="entry name" value="Dynein_AAA5_ext"/>
</dbReference>
<dbReference type="Gene3D" id="1.20.58.1120">
    <property type="match status" value="1"/>
</dbReference>
<dbReference type="InterPro" id="IPR043157">
    <property type="entry name" value="Dynein_AAA1S"/>
</dbReference>
<reference evidence="4" key="1">
    <citation type="submission" date="2017-08" db="EMBL/GenBank/DDBJ databases">
        <authorList>
            <person name="Polle J.E."/>
            <person name="Barry K."/>
            <person name="Cushman J."/>
            <person name="Schmutz J."/>
            <person name="Tran D."/>
            <person name="Hathwaick L.T."/>
            <person name="Yim W.C."/>
            <person name="Jenkins J."/>
            <person name="Mckie-Krisberg Z.M."/>
            <person name="Prochnik S."/>
            <person name="Lindquist E."/>
            <person name="Dockter R.B."/>
            <person name="Adam C."/>
            <person name="Molina H."/>
            <person name="Bunkerborg J."/>
            <person name="Jin E."/>
            <person name="Buchheim M."/>
            <person name="Magnuson J."/>
        </authorList>
    </citation>
    <scope>NUCLEOTIDE SEQUENCE</scope>
    <source>
        <strain evidence="4">CCAP 19/18</strain>
    </source>
</reference>
<dbReference type="Pfam" id="PF12774">
    <property type="entry name" value="AAA_6"/>
    <property type="match status" value="1"/>
</dbReference>
<feature type="domain" description="Dynein heavy chain hydrolytic ATP-binding dynein motor region" evidence="2">
    <location>
        <begin position="936"/>
        <end position="1253"/>
    </location>
</feature>
<sequence>MIQDGASCCAPEELAFYDHNVYQQRVATIQARALLARPVLLPAWQQCTAYLSEIMTRDLFGLNDLPISRVFYLHPDTRQAVRWRKYLESRRRSGLLLLSSQASVSSNPMSLVAFLNVQEGACLTEMSDIRQRVCSQLSLIIMDAVHHVHERALAAETALQEVLTKNPFGSTLSALQAVQANRFDKRDFYRLTSLLNVALYDTLHSLVIENIEVVPKEGSAVLPPLDVVPELETPSVVDADDAEIALALAKIKEILQDSFNRCSDLLASFSRHLNLLSMDGDTLRGQMLDCKDAMQEDDWESIMIKQREQGEAVMRDLPLEANLGLFSVDCRALQQRLADRAAGLVVTVLMTVQHDLEETSGYIIDKLTPLLEVLNQPINNLVELVKVKDVAFATPAQLVELYTAEQQLRRGEELMIKFKHQDWNEVFQEELAAEHLGELQRQMDALTAMMERAKENNTMEALAGWKITSYTQLHLLRKQLMPFLGEVASKYSTYMIDFEAHLPLLRALRTQGLRQRHWARIKKEMPMLESLDKRQLTLHMMLQAGLGRHVAVLRELADLAARELVIEQSVNSIEEQFNRMTISFTADNDSGIPNVYMLTNGNEIIKFVDDAQLRIKSLSASVYVDPHKESVIQWDEALTSIRAVLEGWLEVQTKWAHLAPLFGPRGLPGQLPLESRKFGDVTREWLKAVSGARAHGKLSELLRHSELPGLMVDLSKGLEAVVKGVMEFLEEKRANFPRFFFLSNNEMVNVLVRSHDPVSVEPFLSRCFPGIKRLIVTKDWGVRIHALVSPEGEKLQLRTPVELVDVHTKKGIDVEMWTMMLERQMRIAMRETLRDALEALPKQRGPPFSSSLAKLDAALTTQLLCVVEMIQRQRLTPLQRSVLENVIIGKVYHQDVLARLRESRVESVEDIEWLRVMRFYMEGEVVVRCGYSDISYGLEYLGNSARLVITPLTERAFSSLITAVHLHFGGAPEGPAGTGKTETVKELARCVAKQCIVFNTTEQLDVSHMTRLLMGIASTGAWSCFDEFNRMDMEVLSVVAKQIMTIQTALASGERLFMFEGRNLSINRSLALFITMNPMYEYRNVLPSNLKALFRPVAMMIPDYKLIAEVSLYAAGFQAASSLASHLVSVLKVAAHRLSNEAHYDFAMRTLKSVLLIAAQLRTTHDGGILSSDQEASLVRVALLRCNMSKLKTMDAQIFLSVVDREFPQEGSADNYMGDLKKHVTAAAKGKNMHATDDLITRCLQTYAMLQAVSPIRLYGAYNTSTQSWEDGVLTKALRNVNGYDETNRAWVTLPLREGINLIMEMDSISTASPATVSRCGMVYLAAPHYKLWHHMIRAWCAKLPPTLTEYTHKLEVTVNMLFTELAKAYTDALEPDSPLPRQQPTSLLASMFRIMDALLPIVGQKVYHGMEGKPADACIEATALYSVVWAFEASLPQKARAFFNILVRQMSARTINYTKTKYGETTEHSAMGFQVAMPPEGQVFDFMFDYDNIRWVRWKDHVDALLDPQSIANMGPNAFMPFGLANLMGQGNAVVRDCIVTADNLPALYLMRLLLGSRSNILLMGQTGGRTQLGTGGMANTARNWSDFRFPFGTSNALEDLGAWS</sequence>
<feature type="domain" description="Dynein heavy chain AAA 5 extension" evidence="3">
    <location>
        <begin position="1378"/>
        <end position="1501"/>
    </location>
</feature>
<dbReference type="InterPro" id="IPR026983">
    <property type="entry name" value="DHC"/>
</dbReference>
<comment type="caution">
    <text evidence="4">The sequence shown here is derived from an EMBL/GenBank/DDBJ whole genome shotgun (WGS) entry which is preliminary data.</text>
</comment>
<dbReference type="InterPro" id="IPR027417">
    <property type="entry name" value="P-loop_NTPase"/>
</dbReference>
<dbReference type="PANTHER" id="PTHR45703:SF36">
    <property type="entry name" value="DYNEIN HEAVY CHAIN, CYTOPLASMIC"/>
    <property type="match status" value="1"/>
</dbReference>
<evidence type="ECO:0000313" key="4">
    <source>
        <dbReference type="EMBL" id="KAF5843483.1"/>
    </source>
</evidence>
<dbReference type="Proteomes" id="UP000815325">
    <property type="component" value="Unassembled WGS sequence"/>
</dbReference>
<dbReference type="Gene3D" id="1.10.472.130">
    <property type="match status" value="1"/>
</dbReference>
<dbReference type="Gene3D" id="3.40.50.300">
    <property type="entry name" value="P-loop containing nucleotide triphosphate hydrolases"/>
    <property type="match status" value="2"/>
</dbReference>
<evidence type="ECO:0000259" key="2">
    <source>
        <dbReference type="Pfam" id="PF12774"/>
    </source>
</evidence>
<evidence type="ECO:0000259" key="3">
    <source>
        <dbReference type="Pfam" id="PF17852"/>
    </source>
</evidence>
<dbReference type="InterPro" id="IPR042222">
    <property type="entry name" value="Dynein_2_N"/>
</dbReference>
<dbReference type="SUPFAM" id="SSF52540">
    <property type="entry name" value="P-loop containing nucleoside triphosphate hydrolases"/>
    <property type="match status" value="1"/>
</dbReference>
<dbReference type="PANTHER" id="PTHR45703">
    <property type="entry name" value="DYNEIN HEAVY CHAIN"/>
    <property type="match status" value="1"/>
</dbReference>
<dbReference type="Gene3D" id="1.10.287.2620">
    <property type="match status" value="1"/>
</dbReference>
<dbReference type="Gene3D" id="1.20.140.100">
    <property type="entry name" value="Dynein heavy chain, N-terminal domain 2"/>
    <property type="match status" value="1"/>
</dbReference>
<accession>A0ABQ7H9F4</accession>
<dbReference type="Pfam" id="PF17852">
    <property type="entry name" value="Dynein_AAA_lid"/>
    <property type="match status" value="1"/>
</dbReference>
<proteinExistence type="predicted"/>
<keyword evidence="5" id="KW-1185">Reference proteome</keyword>
<gene>
    <name evidence="4" type="ORF">DUNSADRAFT_15777</name>
</gene>
<feature type="domain" description="Dynein heavy chain linker" evidence="1">
    <location>
        <begin position="455"/>
        <end position="836"/>
    </location>
</feature>
<dbReference type="Pfam" id="PF08393">
    <property type="entry name" value="DHC_N2"/>
    <property type="match status" value="1"/>
</dbReference>
<dbReference type="Gene3D" id="1.10.8.710">
    <property type="match status" value="1"/>
</dbReference>
<dbReference type="EMBL" id="MU069442">
    <property type="protein sequence ID" value="KAF5843482.1"/>
    <property type="molecule type" value="Genomic_DNA"/>
</dbReference>
<protein>
    <submittedName>
        <fullName evidence="4">Dynein heavy chain, N-terminal region 2-domain-containing protein</fullName>
    </submittedName>
</protein>
<organism evidence="4 5">
    <name type="scientific">Dunaliella salina</name>
    <name type="common">Green alga</name>
    <name type="synonym">Protococcus salinus</name>
    <dbReference type="NCBI Taxonomy" id="3046"/>
    <lineage>
        <taxon>Eukaryota</taxon>
        <taxon>Viridiplantae</taxon>
        <taxon>Chlorophyta</taxon>
        <taxon>core chlorophytes</taxon>
        <taxon>Chlorophyceae</taxon>
        <taxon>CS clade</taxon>
        <taxon>Chlamydomonadales</taxon>
        <taxon>Dunaliellaceae</taxon>
        <taxon>Dunaliella</taxon>
    </lineage>
</organism>
<evidence type="ECO:0000313" key="5">
    <source>
        <dbReference type="Proteomes" id="UP000815325"/>
    </source>
</evidence>